<name>B0BZY0_ACAM1</name>
<dbReference type="OrthoDB" id="480969at2"/>
<protein>
    <recommendedName>
        <fullName evidence="3">Phosphonate ABC transporter substrate-binding protein</fullName>
    </recommendedName>
</protein>
<dbReference type="EMBL" id="CP000828">
    <property type="protein sequence ID" value="ABW27190.1"/>
    <property type="molecule type" value="Genomic_DNA"/>
</dbReference>
<dbReference type="Pfam" id="PF12974">
    <property type="entry name" value="Phosphonate-bd"/>
    <property type="match status" value="1"/>
</dbReference>
<dbReference type="KEGG" id="amr:AM1_2176"/>
<dbReference type="PANTHER" id="PTHR35841:SF1">
    <property type="entry name" value="PHOSPHONATES-BINDING PERIPLASMIC PROTEIN"/>
    <property type="match status" value="1"/>
</dbReference>
<dbReference type="eggNOG" id="COG3221">
    <property type="taxonomic scope" value="Bacteria"/>
</dbReference>
<keyword evidence="2" id="KW-1185">Reference proteome</keyword>
<dbReference type="HOGENOM" id="CLU_952366_0_0_3"/>
<dbReference type="PANTHER" id="PTHR35841">
    <property type="entry name" value="PHOSPHONATES-BINDING PERIPLASMIC PROTEIN"/>
    <property type="match status" value="1"/>
</dbReference>
<gene>
    <name evidence="1" type="ordered locus">AM1_2176</name>
</gene>
<accession>B0BZY0</accession>
<sequence length="296" mass="32766">MILKMHSRRFFWVFLVPILWLLVACNGTENKPLKKLVIGVVSYGEGSRSLEQYADLKEHLGAELKSLIELEPALNEIQAIDQIERQNWDLVFAPPGLAAIAISQAQYVPVLPREGGDQEQSVIVVREDDPSTAIKDLGNQVVALGQKGSAAGYYFPVFNLYGLTLAEIKFGATPKEVLKWVDGGEVVAGALSLAELERFRSEFKGTQFRILYRDSHLVPSGSVLIGPDVDDALKEQLLEALESASPRTKRSIGYISNAQPPDYEYLIKVVKRVQPIAQRIREKPAPLYEAAEVPAP</sequence>
<proteinExistence type="predicted"/>
<evidence type="ECO:0000313" key="2">
    <source>
        <dbReference type="Proteomes" id="UP000000268"/>
    </source>
</evidence>
<dbReference type="STRING" id="329726.AM1_2176"/>
<dbReference type="AlphaFoldDB" id="B0BZY0"/>
<evidence type="ECO:0000313" key="1">
    <source>
        <dbReference type="EMBL" id="ABW27190.1"/>
    </source>
</evidence>
<reference evidence="1 2" key="1">
    <citation type="journal article" date="2008" name="Proc. Natl. Acad. Sci. U.S.A.">
        <title>Niche adaptation and genome expansion in the chlorophyll d-producing cyanobacterium Acaryochloris marina.</title>
        <authorList>
            <person name="Swingley W.D."/>
            <person name="Chen M."/>
            <person name="Cheung P.C."/>
            <person name="Conrad A.L."/>
            <person name="Dejesa L.C."/>
            <person name="Hao J."/>
            <person name="Honchak B.M."/>
            <person name="Karbach L.E."/>
            <person name="Kurdoglu A."/>
            <person name="Lahiri S."/>
            <person name="Mastrian S.D."/>
            <person name="Miyashita H."/>
            <person name="Page L."/>
            <person name="Ramakrishna P."/>
            <person name="Satoh S."/>
            <person name="Sattley W.M."/>
            <person name="Shimada Y."/>
            <person name="Taylor H.L."/>
            <person name="Tomo T."/>
            <person name="Tsuchiya T."/>
            <person name="Wang Z.T."/>
            <person name="Raymond J."/>
            <person name="Mimuro M."/>
            <person name="Blankenship R.E."/>
            <person name="Touchman J.W."/>
        </authorList>
    </citation>
    <scope>NUCLEOTIDE SEQUENCE [LARGE SCALE GENOMIC DNA]</scope>
    <source>
        <strain evidence="2">MBIC 11017</strain>
    </source>
</reference>
<dbReference type="Gene3D" id="3.40.190.10">
    <property type="entry name" value="Periplasmic binding protein-like II"/>
    <property type="match status" value="2"/>
</dbReference>
<dbReference type="SUPFAM" id="SSF53850">
    <property type="entry name" value="Periplasmic binding protein-like II"/>
    <property type="match status" value="1"/>
</dbReference>
<dbReference type="Proteomes" id="UP000000268">
    <property type="component" value="Chromosome"/>
</dbReference>
<organism evidence="1 2">
    <name type="scientific">Acaryochloris marina (strain MBIC 11017)</name>
    <dbReference type="NCBI Taxonomy" id="329726"/>
    <lineage>
        <taxon>Bacteria</taxon>
        <taxon>Bacillati</taxon>
        <taxon>Cyanobacteriota</taxon>
        <taxon>Cyanophyceae</taxon>
        <taxon>Acaryochloridales</taxon>
        <taxon>Acaryochloridaceae</taxon>
        <taxon>Acaryochloris</taxon>
    </lineage>
</organism>
<dbReference type="PROSITE" id="PS51257">
    <property type="entry name" value="PROKAR_LIPOPROTEIN"/>
    <property type="match status" value="1"/>
</dbReference>
<evidence type="ECO:0008006" key="3">
    <source>
        <dbReference type="Google" id="ProtNLM"/>
    </source>
</evidence>